<dbReference type="EMBL" id="DACTUL010000103">
    <property type="protein sequence ID" value="HAT6346984.1"/>
    <property type="molecule type" value="Genomic_DNA"/>
</dbReference>
<dbReference type="GO" id="GO:0016776">
    <property type="term" value="F:phosphotransferase activity, phosphate group as acceptor"/>
    <property type="evidence" value="ECO:0007669"/>
    <property type="project" value="TreeGrafter"/>
</dbReference>
<dbReference type="Pfam" id="PF00884">
    <property type="entry name" value="Sulfatase"/>
    <property type="match status" value="1"/>
</dbReference>
<keyword evidence="3" id="KW-0997">Cell inner membrane</keyword>
<dbReference type="InterPro" id="IPR058130">
    <property type="entry name" value="PEA_transf_C"/>
</dbReference>
<feature type="transmembrane region" description="Helical" evidence="8">
    <location>
        <begin position="44"/>
        <end position="62"/>
    </location>
</feature>
<evidence type="ECO:0000256" key="4">
    <source>
        <dbReference type="ARBA" id="ARBA00022679"/>
    </source>
</evidence>
<dbReference type="InterPro" id="IPR000917">
    <property type="entry name" value="Sulfatase_N"/>
</dbReference>
<sequence length="541" mass="61581">MPSFLRIRIVPFILLLAFIFAFLLNWPVLLHFYEILKQLEHFKIGFAISIPIVLVAALNFVFMPFSVRYFIKPFFAFLFITGAIASYTMMKYKVLFDGDMIQNIFETNQSEAYSYLSVPIVVWVLLAGVLPAVLLFFVKIEYPARWYQGLLQRGLSMLASLAVLGLIAAAYYQDYASVGRNNQTLNREITPANYMYSTTKYLYKRYLAEPVPFQRMGDDAKRVAGKEKPTMMFLVVGETARGKNFSMNGYHKETNPFTSKQAGIISFNDVRSCGTATAVSVPCMFSNMGRNQFDGNQARNSEGLLDVLQKSGISIFWKENDGGCKGVCDRVPNMVVKPKDHPKFCDKNTCYDEVVLEGLDDELAGMKGDKLVGFHLIGSHGPTYYKRYPGSHRHFLPDCQRSDIENCTDQELENTYDNTIRYTDFVIASMIERLKKYEDKYNTALIYISDHGESLGALGLYLHGTPYKFAPDDQTRVPMQVWMSPGFSKEKGMNLDCLQQKAANTRYSHDNLFSSMLGIWDVNTAVYDQQLDIFSQCRSVQ</sequence>
<evidence type="ECO:0000313" key="13">
    <source>
        <dbReference type="Proteomes" id="UP000859505"/>
    </source>
</evidence>
<keyword evidence="4 12" id="KW-0808">Transferase</keyword>
<feature type="transmembrane region" description="Helical" evidence="8">
    <location>
        <begin position="112"/>
        <end position="138"/>
    </location>
</feature>
<evidence type="ECO:0000259" key="10">
    <source>
        <dbReference type="Pfam" id="PF08019"/>
    </source>
</evidence>
<reference evidence="12" key="2">
    <citation type="submission" date="2020-01" db="EMBL/GenBank/DDBJ databases">
        <authorList>
            <consortium name="NCBI Pathogen Detection Project"/>
        </authorList>
    </citation>
    <scope>NUCLEOTIDE SEQUENCE</scope>
    <source>
        <strain evidence="12">OLC2673_Aeromonas</strain>
    </source>
</reference>
<name>A0AAD3YMC3_AERHY</name>
<keyword evidence="7 8" id="KW-0472">Membrane</keyword>
<dbReference type="SUPFAM" id="SSF53649">
    <property type="entry name" value="Alkaline phosphatase-like"/>
    <property type="match status" value="1"/>
</dbReference>
<keyword evidence="6 8" id="KW-1133">Transmembrane helix</keyword>
<feature type="domain" description="Phosphoethanolamine transferase N-terminal" evidence="10">
    <location>
        <begin position="54"/>
        <end position="205"/>
    </location>
</feature>
<dbReference type="CDD" id="cd16017">
    <property type="entry name" value="LptA"/>
    <property type="match status" value="1"/>
</dbReference>
<dbReference type="Proteomes" id="UP000859505">
    <property type="component" value="Unassembled WGS sequence"/>
</dbReference>
<dbReference type="NCBIfam" id="NF033409">
    <property type="entry name" value="poly_MCR3_broad"/>
    <property type="match status" value="1"/>
</dbReference>
<evidence type="ECO:0000256" key="3">
    <source>
        <dbReference type="ARBA" id="ARBA00022519"/>
    </source>
</evidence>
<evidence type="ECO:0000259" key="9">
    <source>
        <dbReference type="Pfam" id="PF00884"/>
    </source>
</evidence>
<feature type="transmembrane region" description="Helical" evidence="8">
    <location>
        <begin position="12"/>
        <end position="32"/>
    </location>
</feature>
<dbReference type="InterPro" id="IPR017850">
    <property type="entry name" value="Alkaline_phosphatase_core_sf"/>
</dbReference>
<dbReference type="PANTHER" id="PTHR30443">
    <property type="entry name" value="INNER MEMBRANE PROTEIN"/>
    <property type="match status" value="1"/>
</dbReference>
<dbReference type="GO" id="GO:0005886">
    <property type="term" value="C:plasma membrane"/>
    <property type="evidence" value="ECO:0007669"/>
    <property type="project" value="UniProtKB-SubCell"/>
</dbReference>
<feature type="domain" description="Sulfatase N-terminal" evidence="9">
    <location>
        <begin position="232"/>
        <end position="519"/>
    </location>
</feature>
<feature type="transmembrane region" description="Helical" evidence="8">
    <location>
        <begin position="150"/>
        <end position="172"/>
    </location>
</feature>
<evidence type="ECO:0000256" key="2">
    <source>
        <dbReference type="ARBA" id="ARBA00022475"/>
    </source>
</evidence>
<dbReference type="GO" id="GO:0009244">
    <property type="term" value="P:lipopolysaccharide core region biosynthetic process"/>
    <property type="evidence" value="ECO:0007669"/>
    <property type="project" value="TreeGrafter"/>
</dbReference>
<proteinExistence type="predicted"/>
<gene>
    <name evidence="12" type="primary">mcr-3</name>
    <name evidence="11" type="ORF">JAJ28_002755</name>
    <name evidence="12" type="ORF">JAJ28_004811</name>
</gene>
<evidence type="ECO:0000313" key="11">
    <source>
        <dbReference type="EMBL" id="HAT6345004.1"/>
    </source>
</evidence>
<accession>A0AAD3YMC3</accession>
<comment type="caution">
    <text evidence="12">The sequence shown here is derived from an EMBL/GenBank/DDBJ whole genome shotgun (WGS) entry which is preliminary data.</text>
</comment>
<evidence type="ECO:0000256" key="8">
    <source>
        <dbReference type="SAM" id="Phobius"/>
    </source>
</evidence>
<dbReference type="PANTHER" id="PTHR30443:SF0">
    <property type="entry name" value="PHOSPHOETHANOLAMINE TRANSFERASE EPTA"/>
    <property type="match status" value="1"/>
</dbReference>
<evidence type="ECO:0000256" key="6">
    <source>
        <dbReference type="ARBA" id="ARBA00022989"/>
    </source>
</evidence>
<dbReference type="InterPro" id="IPR012549">
    <property type="entry name" value="EptA-like_N"/>
</dbReference>
<dbReference type="EMBL" id="DACTUL010000021">
    <property type="protein sequence ID" value="HAT6345004.1"/>
    <property type="molecule type" value="Genomic_DNA"/>
</dbReference>
<keyword evidence="2" id="KW-1003">Cell membrane</keyword>
<evidence type="ECO:0000256" key="7">
    <source>
        <dbReference type="ARBA" id="ARBA00023136"/>
    </source>
</evidence>
<reference evidence="12" key="1">
    <citation type="journal article" date="2018" name="Genome Biol.">
        <title>SKESA: strategic k-mer extension for scrupulous assemblies.</title>
        <authorList>
            <person name="Souvorov A."/>
            <person name="Agarwala R."/>
            <person name="Lipman D.J."/>
        </authorList>
    </citation>
    <scope>NUCLEOTIDE SEQUENCE</scope>
    <source>
        <strain evidence="12">OLC2673_Aeromonas</strain>
    </source>
</reference>
<comment type="subcellular location">
    <subcellularLocation>
        <location evidence="1">Cell inner membrane</location>
        <topology evidence="1">Multi-pass membrane protein</topology>
    </subcellularLocation>
</comment>
<dbReference type="NCBIfam" id="NF028537">
    <property type="entry name" value="P_eth_NH2_trans"/>
    <property type="match status" value="1"/>
</dbReference>
<dbReference type="InterPro" id="IPR040423">
    <property type="entry name" value="PEA_transferase"/>
</dbReference>
<dbReference type="AlphaFoldDB" id="A0AAD3YMC3"/>
<dbReference type="Gene3D" id="3.40.720.10">
    <property type="entry name" value="Alkaline Phosphatase, subunit A"/>
    <property type="match status" value="1"/>
</dbReference>
<feature type="transmembrane region" description="Helical" evidence="8">
    <location>
        <begin position="74"/>
        <end position="92"/>
    </location>
</feature>
<evidence type="ECO:0000256" key="1">
    <source>
        <dbReference type="ARBA" id="ARBA00004429"/>
    </source>
</evidence>
<keyword evidence="5 8" id="KW-0812">Transmembrane</keyword>
<organism evidence="12 13">
    <name type="scientific">Aeromonas hydrophila</name>
    <dbReference type="NCBI Taxonomy" id="644"/>
    <lineage>
        <taxon>Bacteria</taxon>
        <taxon>Pseudomonadati</taxon>
        <taxon>Pseudomonadota</taxon>
        <taxon>Gammaproteobacteria</taxon>
        <taxon>Aeromonadales</taxon>
        <taxon>Aeromonadaceae</taxon>
        <taxon>Aeromonas</taxon>
    </lineage>
</organism>
<evidence type="ECO:0000313" key="12">
    <source>
        <dbReference type="EMBL" id="HAT6346984.1"/>
    </source>
</evidence>
<dbReference type="Pfam" id="PF08019">
    <property type="entry name" value="EptA_B_N"/>
    <property type="match status" value="1"/>
</dbReference>
<protein>
    <submittedName>
        <fullName evidence="12">MCR-3-related phosphoethanolamine--lipid A transferase</fullName>
    </submittedName>
</protein>
<evidence type="ECO:0000256" key="5">
    <source>
        <dbReference type="ARBA" id="ARBA00022692"/>
    </source>
</evidence>